<dbReference type="PROSITE" id="PS50943">
    <property type="entry name" value="HTH_CROC1"/>
    <property type="match status" value="1"/>
</dbReference>
<evidence type="ECO:0000313" key="2">
    <source>
        <dbReference type="EMBL" id="ACZ09707.1"/>
    </source>
</evidence>
<reference evidence="2 3" key="2">
    <citation type="journal article" date="2010" name="Stand. Genomic Sci.">
        <title>Complete genome sequence of Sebaldella termitidis type strain (NCTC 11300).</title>
        <authorList>
            <person name="Harmon-Smith M."/>
            <person name="Celia L."/>
            <person name="Chertkov O."/>
            <person name="Lapidus A."/>
            <person name="Copeland A."/>
            <person name="Glavina Del Rio T."/>
            <person name="Nolan M."/>
            <person name="Lucas S."/>
            <person name="Tice H."/>
            <person name="Cheng J.F."/>
            <person name="Han C."/>
            <person name="Detter J.C."/>
            <person name="Bruce D."/>
            <person name="Goodwin L."/>
            <person name="Pitluck S."/>
            <person name="Pati A."/>
            <person name="Liolios K."/>
            <person name="Ivanova N."/>
            <person name="Mavromatis K."/>
            <person name="Mikhailova N."/>
            <person name="Chen A."/>
            <person name="Palaniappan K."/>
            <person name="Land M."/>
            <person name="Hauser L."/>
            <person name="Chang Y.J."/>
            <person name="Jeffries C.D."/>
            <person name="Brettin T."/>
            <person name="Goker M."/>
            <person name="Beck B."/>
            <person name="Bristow J."/>
            <person name="Eisen J.A."/>
            <person name="Markowitz V."/>
            <person name="Hugenholtz P."/>
            <person name="Kyrpides N.C."/>
            <person name="Klenk H.P."/>
            <person name="Chen F."/>
        </authorList>
    </citation>
    <scope>NUCLEOTIDE SEQUENCE [LARGE SCALE GENOMIC DNA]</scope>
    <source>
        <strain evidence="3">ATCC 33386 / NCTC 11300</strain>
    </source>
</reference>
<dbReference type="EMBL" id="CP001739">
    <property type="protein sequence ID" value="ACZ09707.1"/>
    <property type="molecule type" value="Genomic_DNA"/>
</dbReference>
<dbReference type="GO" id="GO:0003677">
    <property type="term" value="F:DNA binding"/>
    <property type="evidence" value="ECO:0007669"/>
    <property type="project" value="InterPro"/>
</dbReference>
<dbReference type="Pfam" id="PF01381">
    <property type="entry name" value="HTH_3"/>
    <property type="match status" value="1"/>
</dbReference>
<organism evidence="2 3">
    <name type="scientific">Sebaldella termitidis (strain ATCC 33386 / NCTC 11300)</name>
    <dbReference type="NCBI Taxonomy" id="526218"/>
    <lineage>
        <taxon>Bacteria</taxon>
        <taxon>Fusobacteriati</taxon>
        <taxon>Fusobacteriota</taxon>
        <taxon>Fusobacteriia</taxon>
        <taxon>Fusobacteriales</taxon>
        <taxon>Leptotrichiaceae</taxon>
        <taxon>Sebaldella</taxon>
    </lineage>
</organism>
<dbReference type="InterPro" id="IPR010982">
    <property type="entry name" value="Lambda_DNA-bd_dom_sf"/>
</dbReference>
<feature type="domain" description="HTH cro/C1-type" evidence="1">
    <location>
        <begin position="12"/>
        <end position="66"/>
    </location>
</feature>
<dbReference type="InterPro" id="IPR036286">
    <property type="entry name" value="LexA/Signal_pep-like_sf"/>
</dbReference>
<reference evidence="3" key="1">
    <citation type="submission" date="2009-09" db="EMBL/GenBank/DDBJ databases">
        <title>The complete chromosome of Sebaldella termitidis ATCC 33386.</title>
        <authorList>
            <consortium name="US DOE Joint Genome Institute (JGI-PGF)"/>
            <person name="Lucas S."/>
            <person name="Copeland A."/>
            <person name="Lapidus A."/>
            <person name="Glavina del Rio T."/>
            <person name="Dalin E."/>
            <person name="Tice H."/>
            <person name="Bruce D."/>
            <person name="Goodwin L."/>
            <person name="Pitluck S."/>
            <person name="Kyrpides N."/>
            <person name="Mavromatis K."/>
            <person name="Ivanova N."/>
            <person name="Mikhailova N."/>
            <person name="Sims D."/>
            <person name="Meincke L."/>
            <person name="Brettin T."/>
            <person name="Detter J.C."/>
            <person name="Han C."/>
            <person name="Larimer F."/>
            <person name="Land M."/>
            <person name="Hauser L."/>
            <person name="Markowitz V."/>
            <person name="Cheng J.F."/>
            <person name="Hugenholtz P."/>
            <person name="Woyke T."/>
            <person name="Wu D."/>
            <person name="Eisen J.A."/>
        </authorList>
    </citation>
    <scope>NUCLEOTIDE SEQUENCE [LARGE SCALE GENOMIC DNA]</scope>
    <source>
        <strain evidence="3">ATCC 33386 / NCTC 11300</strain>
    </source>
</reference>
<keyword evidence="3" id="KW-1185">Reference proteome</keyword>
<sequence>MKKNFNSFADYLKNFIKERDYTLESLAEDLNVSFGSLSHYTTGKRIPKDVFIDNFASYFNLSKEQKNEIKALIELDRSPFLKDRIKLHNKKETPRLTVFSLNTAGEGLLQELSKEVFVLPADLEIYEDSFIVEIRGDKLAPEILNGDRILVESFNFNNWRELDGKIVVIDIKNEKFAKRVGFYDGEAILKSLTGYEKNILVDENIKYVGTFTTLVSRKLF</sequence>
<dbReference type="SMART" id="SM00530">
    <property type="entry name" value="HTH_XRE"/>
    <property type="match status" value="1"/>
</dbReference>
<dbReference type="HOGENOM" id="CLU_066192_1_1_0"/>
<evidence type="ECO:0000259" key="1">
    <source>
        <dbReference type="PROSITE" id="PS50943"/>
    </source>
</evidence>
<name>D1ANA3_SEBTE</name>
<dbReference type="RefSeq" id="WP_012862301.1">
    <property type="nucleotide sequence ID" value="NC_013517.1"/>
</dbReference>
<dbReference type="SUPFAM" id="SSF47413">
    <property type="entry name" value="lambda repressor-like DNA-binding domains"/>
    <property type="match status" value="1"/>
</dbReference>
<dbReference type="STRING" id="526218.Sterm_2863"/>
<dbReference type="eggNOG" id="COG2932">
    <property type="taxonomic scope" value="Bacteria"/>
</dbReference>
<dbReference type="InterPro" id="IPR015927">
    <property type="entry name" value="Peptidase_S24_S26A/B/C"/>
</dbReference>
<dbReference type="Gene3D" id="2.10.109.10">
    <property type="entry name" value="Umud Fragment, subunit A"/>
    <property type="match status" value="1"/>
</dbReference>
<dbReference type="Pfam" id="PF00717">
    <property type="entry name" value="Peptidase_S24"/>
    <property type="match status" value="1"/>
</dbReference>
<accession>D1ANA3</accession>
<dbReference type="Gene3D" id="1.10.260.40">
    <property type="entry name" value="lambda repressor-like DNA-binding domains"/>
    <property type="match status" value="1"/>
</dbReference>
<dbReference type="KEGG" id="str:Sterm_2863"/>
<proteinExistence type="predicted"/>
<protein>
    <submittedName>
        <fullName evidence="2">Phage repressor</fullName>
    </submittedName>
</protein>
<evidence type="ECO:0000313" key="3">
    <source>
        <dbReference type="Proteomes" id="UP000000845"/>
    </source>
</evidence>
<dbReference type="Proteomes" id="UP000000845">
    <property type="component" value="Chromosome"/>
</dbReference>
<dbReference type="SUPFAM" id="SSF51306">
    <property type="entry name" value="LexA/Signal peptidase"/>
    <property type="match status" value="1"/>
</dbReference>
<dbReference type="AlphaFoldDB" id="D1ANA3"/>
<dbReference type="InterPro" id="IPR001387">
    <property type="entry name" value="Cro/C1-type_HTH"/>
</dbReference>
<dbReference type="CDD" id="cd00093">
    <property type="entry name" value="HTH_XRE"/>
    <property type="match status" value="1"/>
</dbReference>
<gene>
    <name evidence="2" type="ordered locus">Sterm_2863</name>
</gene>